<evidence type="ECO:0000256" key="7">
    <source>
        <dbReference type="ARBA" id="ARBA00022679"/>
    </source>
</evidence>
<dbReference type="FunFam" id="3.20.20.70:FF:000014">
    <property type="entry name" value="Probable dual-specificity RNA methyltransferase RlmN"/>
    <property type="match status" value="1"/>
</dbReference>
<feature type="domain" description="Radical SAM core" evidence="15">
    <location>
        <begin position="104"/>
        <end position="343"/>
    </location>
</feature>
<dbReference type="Pfam" id="PF04055">
    <property type="entry name" value="Radical_SAM"/>
    <property type="match status" value="1"/>
</dbReference>
<evidence type="ECO:0000256" key="2">
    <source>
        <dbReference type="ARBA" id="ARBA00007544"/>
    </source>
</evidence>
<keyword evidence="4 14" id="KW-0963">Cytoplasm</keyword>
<feature type="binding site" evidence="14">
    <location>
        <position position="122"/>
    </location>
    <ligand>
        <name>[4Fe-4S] cluster</name>
        <dbReference type="ChEBI" id="CHEBI:49883"/>
        <note>4Fe-4S-S-AdoMet</note>
    </ligand>
</feature>
<dbReference type="GO" id="GO:0070475">
    <property type="term" value="P:rRNA base methylation"/>
    <property type="evidence" value="ECO:0007669"/>
    <property type="project" value="UniProtKB-UniRule"/>
</dbReference>
<dbReference type="InterPro" id="IPR040072">
    <property type="entry name" value="Methyltransferase_A"/>
</dbReference>
<comment type="cofactor">
    <cofactor evidence="14">
        <name>[4Fe-4S] cluster</name>
        <dbReference type="ChEBI" id="CHEBI:49883"/>
    </cofactor>
    <text evidence="14">Binds 1 [4Fe-4S] cluster. The cluster is coordinated with 3 cysteines and an exchangeable S-adenosyl-L-methionine.</text>
</comment>
<evidence type="ECO:0000313" key="16">
    <source>
        <dbReference type="EMBL" id="OAN50029.1"/>
    </source>
</evidence>
<feature type="active site" description="Proton acceptor" evidence="14">
    <location>
        <position position="96"/>
    </location>
</feature>
<keyword evidence="6 14" id="KW-0489">Methyltransferase</keyword>
<dbReference type="EMBL" id="LWQU01000141">
    <property type="protein sequence ID" value="OAN50029.1"/>
    <property type="molecule type" value="Genomic_DNA"/>
</dbReference>
<keyword evidence="11 14" id="KW-0408">Iron</keyword>
<feature type="binding site" evidence="14">
    <location>
        <position position="206"/>
    </location>
    <ligand>
        <name>S-adenosyl-L-methionine</name>
        <dbReference type="ChEBI" id="CHEBI:59789"/>
    </ligand>
</feature>
<comment type="miscellaneous">
    <text evidence="14">Reaction proceeds by a ping-pong mechanism involving intermediate methylation of a conserved cysteine residue.</text>
</comment>
<dbReference type="InterPro" id="IPR007197">
    <property type="entry name" value="rSAM"/>
</dbReference>
<comment type="subcellular location">
    <subcellularLocation>
        <location evidence="1 14">Cytoplasm</location>
    </subcellularLocation>
</comment>
<sequence>MTDSTSKIDLIGLSREQLAAEMAAIGEKPFRAKQLWHWLYNRGETDFFKMSSISKTMQAALAERYTVGRPVVERDLISVDTTRKWLLKFPDGNEAETVYIPDEGEARGAVCISSQVGCTLTCKFCHTGTQLLVRNLTSAEIVGQFLVARDSYGEWPTPDDSTRLLSNIVMMGMGEPLYNFDNVATALKILMDGDGVGISKRRVTLSTSGVVPMMKRCGEELGVNLAISLHAVTDEVRDRIMPINKKYPLKELMQACRDYPGASNARRITFEYIMLKGINDSLVDARQLLKLVKGLPAKFNLIPFNPWPGSEFECSDMKTVRAFSDFLQDNGYSAPIRKSRGQDILAACGQLRSESQRQRQSRMAARIAAGIPDDHAPKMAHDGLV</sequence>
<dbReference type="PANTHER" id="PTHR30544:SF5">
    <property type="entry name" value="RADICAL SAM CORE DOMAIN-CONTAINING PROTEIN"/>
    <property type="match status" value="1"/>
</dbReference>
<keyword evidence="9 14" id="KW-0819">tRNA processing</keyword>
<dbReference type="HAMAP" id="MF_01849">
    <property type="entry name" value="RNA_methyltr_RlmN"/>
    <property type="match status" value="1"/>
</dbReference>
<dbReference type="Proteomes" id="UP000078543">
    <property type="component" value="Unassembled WGS sequence"/>
</dbReference>
<dbReference type="PANTHER" id="PTHR30544">
    <property type="entry name" value="23S RRNA METHYLTRANSFERASE"/>
    <property type="match status" value="1"/>
</dbReference>
<dbReference type="GO" id="GO:0051539">
    <property type="term" value="F:4 iron, 4 sulfur cluster binding"/>
    <property type="evidence" value="ECO:0007669"/>
    <property type="project" value="UniProtKB-UniRule"/>
</dbReference>
<dbReference type="PIRSF" id="PIRSF006004">
    <property type="entry name" value="CHP00048"/>
    <property type="match status" value="1"/>
</dbReference>
<reference evidence="16 17" key="1">
    <citation type="submission" date="2016-04" db="EMBL/GenBank/DDBJ databases">
        <title>Draft genome sequence of freshwater magnetotactic bacteria Magnetospirillum marisnigri SP-1 and Magnetospirillum moscoviense BB-1.</title>
        <authorList>
            <person name="Koziaeva V."/>
            <person name="Dziuba M.V."/>
            <person name="Ivanov T.M."/>
            <person name="Kuznetsov B."/>
            <person name="Grouzdev D.S."/>
        </authorList>
    </citation>
    <scope>NUCLEOTIDE SEQUENCE [LARGE SCALE GENOMIC DNA]</scope>
    <source>
        <strain evidence="16 17">BB-1</strain>
    </source>
</reference>
<dbReference type="GO" id="GO:0070040">
    <property type="term" value="F:rRNA (adenine(2503)-C2-)-methyltransferase activity"/>
    <property type="evidence" value="ECO:0007669"/>
    <property type="project" value="UniProtKB-UniRule"/>
</dbReference>
<dbReference type="Gene3D" id="3.20.20.70">
    <property type="entry name" value="Aldolase class I"/>
    <property type="match status" value="1"/>
</dbReference>
<dbReference type="OrthoDB" id="9793973at2"/>
<evidence type="ECO:0000259" key="15">
    <source>
        <dbReference type="PROSITE" id="PS51918"/>
    </source>
</evidence>
<dbReference type="SUPFAM" id="SSF102114">
    <property type="entry name" value="Radical SAM enzymes"/>
    <property type="match status" value="1"/>
</dbReference>
<dbReference type="STRING" id="1437059.A6A05_02110"/>
<keyword evidence="8 14" id="KW-0949">S-adenosyl-L-methionine</keyword>
<dbReference type="InterPro" id="IPR058240">
    <property type="entry name" value="rSAM_sf"/>
</dbReference>
<keyword evidence="10 14" id="KW-0479">Metal-binding</keyword>
<dbReference type="CDD" id="cd01335">
    <property type="entry name" value="Radical_SAM"/>
    <property type="match status" value="1"/>
</dbReference>
<dbReference type="SFLD" id="SFLDS00029">
    <property type="entry name" value="Radical_SAM"/>
    <property type="match status" value="1"/>
</dbReference>
<dbReference type="PROSITE" id="PS51918">
    <property type="entry name" value="RADICAL_SAM"/>
    <property type="match status" value="1"/>
</dbReference>
<feature type="active site" description="S-methylcysteine intermediate" evidence="14">
    <location>
        <position position="348"/>
    </location>
</feature>
<evidence type="ECO:0000256" key="12">
    <source>
        <dbReference type="ARBA" id="ARBA00023014"/>
    </source>
</evidence>
<feature type="binding site" evidence="14">
    <location>
        <begin position="228"/>
        <end position="230"/>
    </location>
    <ligand>
        <name>S-adenosyl-L-methionine</name>
        <dbReference type="ChEBI" id="CHEBI:59789"/>
    </ligand>
</feature>
<feature type="binding site" evidence="14">
    <location>
        <position position="118"/>
    </location>
    <ligand>
        <name>[4Fe-4S] cluster</name>
        <dbReference type="ChEBI" id="CHEBI:49883"/>
        <note>4Fe-4S-S-AdoMet</note>
    </ligand>
</feature>
<dbReference type="GO" id="GO:0046872">
    <property type="term" value="F:metal ion binding"/>
    <property type="evidence" value="ECO:0007669"/>
    <property type="project" value="UniProtKB-KW"/>
</dbReference>
<dbReference type="RefSeq" id="WP_068500738.1">
    <property type="nucleotide sequence ID" value="NZ_LWQU01000141.1"/>
</dbReference>
<name>A0A178MMY1_9PROT</name>
<protein>
    <recommendedName>
        <fullName evidence="14">Dual-specificity RNA methyltransferase RlmN</fullName>
        <ecNumber evidence="14">2.1.1.192</ecNumber>
    </recommendedName>
    <alternativeName>
        <fullName evidence="14">23S rRNA (adenine(2503)-C(2))-methyltransferase</fullName>
    </alternativeName>
    <alternativeName>
        <fullName evidence="14">23S rRNA m2A2503 methyltransferase</fullName>
    </alternativeName>
    <alternativeName>
        <fullName evidence="14">Ribosomal RNA large subunit methyltransferase N</fullName>
    </alternativeName>
    <alternativeName>
        <fullName evidence="14">tRNA (adenine(37)-C(2))-methyltransferase</fullName>
    </alternativeName>
    <alternativeName>
        <fullName evidence="14">tRNA m2A37 methyltransferase</fullName>
    </alternativeName>
</protein>
<feature type="binding site" evidence="14">
    <location>
        <position position="125"/>
    </location>
    <ligand>
        <name>[4Fe-4S] cluster</name>
        <dbReference type="ChEBI" id="CHEBI:49883"/>
        <note>4Fe-4S-S-AdoMet</note>
    </ligand>
</feature>
<proteinExistence type="inferred from homology"/>
<keyword evidence="17" id="KW-1185">Reference proteome</keyword>
<feature type="disulfide bond" description="(transient)" evidence="14">
    <location>
        <begin position="111"/>
        <end position="348"/>
    </location>
</feature>
<dbReference type="NCBIfam" id="TIGR00048">
    <property type="entry name" value="rRNA_mod_RlmN"/>
    <property type="match status" value="1"/>
</dbReference>
<feature type="binding site" evidence="14">
    <location>
        <position position="305"/>
    </location>
    <ligand>
        <name>S-adenosyl-L-methionine</name>
        <dbReference type="ChEBI" id="CHEBI:59789"/>
    </ligand>
</feature>
<dbReference type="InterPro" id="IPR013785">
    <property type="entry name" value="Aldolase_TIM"/>
</dbReference>
<comment type="caution">
    <text evidence="16">The sequence shown here is derived from an EMBL/GenBank/DDBJ whole genome shotgun (WGS) entry which is preliminary data.</text>
</comment>
<gene>
    <name evidence="14" type="primary">rlmN</name>
    <name evidence="16" type="ORF">A6A05_02110</name>
</gene>
<dbReference type="InterPro" id="IPR048641">
    <property type="entry name" value="RlmN_N"/>
</dbReference>
<comment type="function">
    <text evidence="14">Specifically methylates position 2 of adenine 2503 in 23S rRNA and position 2 of adenine 37 in tRNAs. m2A2503 modification seems to play a crucial role in the proofreading step occurring at the peptidyl transferase center and thus would serve to optimize ribosomal fidelity.</text>
</comment>
<dbReference type="GO" id="GO:0000049">
    <property type="term" value="F:tRNA binding"/>
    <property type="evidence" value="ECO:0007669"/>
    <property type="project" value="UniProtKB-UniRule"/>
</dbReference>
<evidence type="ECO:0000256" key="13">
    <source>
        <dbReference type="ARBA" id="ARBA00023157"/>
    </source>
</evidence>
<evidence type="ECO:0000256" key="4">
    <source>
        <dbReference type="ARBA" id="ARBA00022490"/>
    </source>
</evidence>
<keyword evidence="5 14" id="KW-0698">rRNA processing</keyword>
<dbReference type="SFLD" id="SFLDG01062">
    <property type="entry name" value="methyltransferase_(Class_A)"/>
    <property type="match status" value="1"/>
</dbReference>
<dbReference type="InterPro" id="IPR027492">
    <property type="entry name" value="RNA_MTrfase_RlmN"/>
</dbReference>
<feature type="binding site" evidence="14">
    <location>
        <begin position="174"/>
        <end position="175"/>
    </location>
    <ligand>
        <name>S-adenosyl-L-methionine</name>
        <dbReference type="ChEBI" id="CHEBI:59789"/>
    </ligand>
</feature>
<dbReference type="GO" id="GO:0030488">
    <property type="term" value="P:tRNA methylation"/>
    <property type="evidence" value="ECO:0007669"/>
    <property type="project" value="UniProtKB-UniRule"/>
</dbReference>
<dbReference type="Pfam" id="PF21016">
    <property type="entry name" value="RlmN_N"/>
    <property type="match status" value="1"/>
</dbReference>
<evidence type="ECO:0000256" key="11">
    <source>
        <dbReference type="ARBA" id="ARBA00023004"/>
    </source>
</evidence>
<comment type="catalytic activity">
    <reaction evidence="14">
        <text>adenosine(37) in tRNA + 2 reduced [2Fe-2S]-[ferredoxin] + 2 S-adenosyl-L-methionine = 2-methyladenosine(37) in tRNA + 5'-deoxyadenosine + L-methionine + 2 oxidized [2Fe-2S]-[ferredoxin] + S-adenosyl-L-homocysteine</text>
        <dbReference type="Rhea" id="RHEA:43332"/>
        <dbReference type="Rhea" id="RHEA-COMP:10000"/>
        <dbReference type="Rhea" id="RHEA-COMP:10001"/>
        <dbReference type="Rhea" id="RHEA-COMP:10162"/>
        <dbReference type="Rhea" id="RHEA-COMP:10485"/>
        <dbReference type="ChEBI" id="CHEBI:17319"/>
        <dbReference type="ChEBI" id="CHEBI:33737"/>
        <dbReference type="ChEBI" id="CHEBI:33738"/>
        <dbReference type="ChEBI" id="CHEBI:57844"/>
        <dbReference type="ChEBI" id="CHEBI:57856"/>
        <dbReference type="ChEBI" id="CHEBI:59789"/>
        <dbReference type="ChEBI" id="CHEBI:74411"/>
        <dbReference type="ChEBI" id="CHEBI:74497"/>
        <dbReference type="EC" id="2.1.1.192"/>
    </reaction>
</comment>
<comment type="similarity">
    <text evidence="2 14">Belongs to the radical SAM superfamily. RlmN family.</text>
</comment>
<dbReference type="AlphaFoldDB" id="A0A178MMY1"/>
<keyword evidence="3 14" id="KW-0004">4Fe-4S</keyword>
<evidence type="ECO:0000256" key="6">
    <source>
        <dbReference type="ARBA" id="ARBA00022603"/>
    </source>
</evidence>
<evidence type="ECO:0000313" key="17">
    <source>
        <dbReference type="Proteomes" id="UP000078543"/>
    </source>
</evidence>
<comment type="catalytic activity">
    <reaction evidence="14">
        <text>adenosine(2503) in 23S rRNA + 2 reduced [2Fe-2S]-[ferredoxin] + 2 S-adenosyl-L-methionine = 2-methyladenosine(2503) in 23S rRNA + 5'-deoxyadenosine + L-methionine + 2 oxidized [2Fe-2S]-[ferredoxin] + S-adenosyl-L-homocysteine</text>
        <dbReference type="Rhea" id="RHEA:42916"/>
        <dbReference type="Rhea" id="RHEA-COMP:10000"/>
        <dbReference type="Rhea" id="RHEA-COMP:10001"/>
        <dbReference type="Rhea" id="RHEA-COMP:10152"/>
        <dbReference type="Rhea" id="RHEA-COMP:10282"/>
        <dbReference type="ChEBI" id="CHEBI:17319"/>
        <dbReference type="ChEBI" id="CHEBI:33737"/>
        <dbReference type="ChEBI" id="CHEBI:33738"/>
        <dbReference type="ChEBI" id="CHEBI:57844"/>
        <dbReference type="ChEBI" id="CHEBI:57856"/>
        <dbReference type="ChEBI" id="CHEBI:59789"/>
        <dbReference type="ChEBI" id="CHEBI:74411"/>
        <dbReference type="ChEBI" id="CHEBI:74497"/>
        <dbReference type="EC" id="2.1.1.192"/>
    </reaction>
</comment>
<keyword evidence="7 14" id="KW-0808">Transferase</keyword>
<dbReference type="EC" id="2.1.1.192" evidence="14"/>
<dbReference type="InterPro" id="IPR004383">
    <property type="entry name" value="rRNA_lsu_MTrfase_RlmN/Cfr"/>
</dbReference>
<evidence type="ECO:0000256" key="8">
    <source>
        <dbReference type="ARBA" id="ARBA00022691"/>
    </source>
</evidence>
<dbReference type="Gene3D" id="1.10.150.530">
    <property type="match status" value="1"/>
</dbReference>
<evidence type="ECO:0000256" key="3">
    <source>
        <dbReference type="ARBA" id="ARBA00022485"/>
    </source>
</evidence>
<evidence type="ECO:0000256" key="9">
    <source>
        <dbReference type="ARBA" id="ARBA00022694"/>
    </source>
</evidence>
<keyword evidence="12 14" id="KW-0411">Iron-sulfur</keyword>
<keyword evidence="13 14" id="KW-1015">Disulfide bond</keyword>
<dbReference type="GO" id="GO:0005737">
    <property type="term" value="C:cytoplasm"/>
    <property type="evidence" value="ECO:0007669"/>
    <property type="project" value="UniProtKB-SubCell"/>
</dbReference>
<evidence type="ECO:0000256" key="14">
    <source>
        <dbReference type="HAMAP-Rule" id="MF_01849"/>
    </source>
</evidence>
<accession>A0A178MMY1</accession>
<dbReference type="SFLD" id="SFLDF00275">
    <property type="entry name" value="adenosine_C2_methyltransferase"/>
    <property type="match status" value="1"/>
</dbReference>
<evidence type="ECO:0000256" key="1">
    <source>
        <dbReference type="ARBA" id="ARBA00004496"/>
    </source>
</evidence>
<evidence type="ECO:0000256" key="5">
    <source>
        <dbReference type="ARBA" id="ARBA00022552"/>
    </source>
</evidence>
<dbReference type="GO" id="GO:0019843">
    <property type="term" value="F:rRNA binding"/>
    <property type="evidence" value="ECO:0007669"/>
    <property type="project" value="UniProtKB-UniRule"/>
</dbReference>
<evidence type="ECO:0000256" key="10">
    <source>
        <dbReference type="ARBA" id="ARBA00022723"/>
    </source>
</evidence>
<dbReference type="GO" id="GO:0002935">
    <property type="term" value="F:tRNA (adenine(37)-C2)-methyltransferase activity"/>
    <property type="evidence" value="ECO:0007669"/>
    <property type="project" value="UniProtKB-UniRule"/>
</dbReference>
<organism evidence="16 17">
    <name type="scientific">Magnetospirillum moscoviense</name>
    <dbReference type="NCBI Taxonomy" id="1437059"/>
    <lineage>
        <taxon>Bacteria</taxon>
        <taxon>Pseudomonadati</taxon>
        <taxon>Pseudomonadota</taxon>
        <taxon>Alphaproteobacteria</taxon>
        <taxon>Rhodospirillales</taxon>
        <taxon>Rhodospirillaceae</taxon>
        <taxon>Magnetospirillum</taxon>
    </lineage>
</organism>